<sequence length="268" mass="31332">MVTKGLVIKKRIAKVFDVFYISDIVLSLLNITLNNNYVRIVNYHNILKKNVSNFEAHVKWYKDHFEDCDYIKLANFLQKKYCFNNKPGIMITFDDGFAGNYYNAYPILQKHGFTGYYFVSTGLVGQNGYMDSTQLKVMIRNKHIVGCHTYTHHRMDVNDDKETLSKEILKAKIDLEAMLDNQIEFFCWVGGEEKTYTKDAAAFIRDCCYKYALMTNSEPVRHDSDPLQMQRTNINDDWELSLVKFQLSGIIDLKYKNKCKRIKKLTKG</sequence>
<dbReference type="GO" id="GO:0016810">
    <property type="term" value="F:hydrolase activity, acting on carbon-nitrogen (but not peptide) bonds"/>
    <property type="evidence" value="ECO:0007669"/>
    <property type="project" value="InterPro"/>
</dbReference>
<gene>
    <name evidence="4" type="ORF">SDC9_98987</name>
</gene>
<name>A0A645AGA6_9ZZZZ</name>
<dbReference type="PANTHER" id="PTHR34216">
    <property type="match status" value="1"/>
</dbReference>
<dbReference type="GO" id="GO:0005975">
    <property type="term" value="P:carbohydrate metabolic process"/>
    <property type="evidence" value="ECO:0007669"/>
    <property type="project" value="InterPro"/>
</dbReference>
<dbReference type="AlphaFoldDB" id="A0A645AGA6"/>
<comment type="caution">
    <text evidence="4">The sequence shown here is derived from an EMBL/GenBank/DDBJ whole genome shotgun (WGS) entry which is preliminary data.</text>
</comment>
<protein>
    <recommendedName>
        <fullName evidence="3">NodB homology domain-containing protein</fullName>
    </recommendedName>
</protein>
<evidence type="ECO:0000259" key="3">
    <source>
        <dbReference type="PROSITE" id="PS51677"/>
    </source>
</evidence>
<dbReference type="PROSITE" id="PS51677">
    <property type="entry name" value="NODB"/>
    <property type="match status" value="1"/>
</dbReference>
<dbReference type="InterPro" id="IPR002509">
    <property type="entry name" value="NODB_dom"/>
</dbReference>
<dbReference type="CDD" id="cd10918">
    <property type="entry name" value="CE4_NodB_like_5s_6s"/>
    <property type="match status" value="1"/>
</dbReference>
<organism evidence="4">
    <name type="scientific">bioreactor metagenome</name>
    <dbReference type="NCBI Taxonomy" id="1076179"/>
    <lineage>
        <taxon>unclassified sequences</taxon>
        <taxon>metagenomes</taxon>
        <taxon>ecological metagenomes</taxon>
    </lineage>
</organism>
<evidence type="ECO:0000256" key="2">
    <source>
        <dbReference type="ARBA" id="ARBA00022729"/>
    </source>
</evidence>
<evidence type="ECO:0000256" key="1">
    <source>
        <dbReference type="ARBA" id="ARBA00004613"/>
    </source>
</evidence>
<keyword evidence="2" id="KW-0732">Signal</keyword>
<dbReference type="GO" id="GO:0005576">
    <property type="term" value="C:extracellular region"/>
    <property type="evidence" value="ECO:0007669"/>
    <property type="project" value="UniProtKB-SubCell"/>
</dbReference>
<dbReference type="PANTHER" id="PTHR34216:SF3">
    <property type="entry name" value="POLY-BETA-1,6-N-ACETYL-D-GLUCOSAMINE N-DEACETYLASE"/>
    <property type="match status" value="1"/>
</dbReference>
<comment type="subcellular location">
    <subcellularLocation>
        <location evidence="1">Secreted</location>
    </subcellularLocation>
</comment>
<dbReference type="InterPro" id="IPR051398">
    <property type="entry name" value="Polysacch_Deacetylase"/>
</dbReference>
<dbReference type="SUPFAM" id="SSF88713">
    <property type="entry name" value="Glycoside hydrolase/deacetylase"/>
    <property type="match status" value="1"/>
</dbReference>
<evidence type="ECO:0000313" key="4">
    <source>
        <dbReference type="EMBL" id="MPM52230.1"/>
    </source>
</evidence>
<dbReference type="InterPro" id="IPR011330">
    <property type="entry name" value="Glyco_hydro/deAcase_b/a-brl"/>
</dbReference>
<dbReference type="Gene3D" id="3.20.20.370">
    <property type="entry name" value="Glycoside hydrolase/deacetylase"/>
    <property type="match status" value="1"/>
</dbReference>
<accession>A0A645AGA6</accession>
<feature type="domain" description="NodB homology" evidence="3">
    <location>
        <begin position="87"/>
        <end position="268"/>
    </location>
</feature>
<dbReference type="Pfam" id="PF01522">
    <property type="entry name" value="Polysacc_deac_1"/>
    <property type="match status" value="1"/>
</dbReference>
<reference evidence="4" key="1">
    <citation type="submission" date="2019-08" db="EMBL/GenBank/DDBJ databases">
        <authorList>
            <person name="Kucharzyk K."/>
            <person name="Murdoch R.W."/>
            <person name="Higgins S."/>
            <person name="Loffler F."/>
        </authorList>
    </citation>
    <scope>NUCLEOTIDE SEQUENCE</scope>
</reference>
<dbReference type="EMBL" id="VSSQ01013765">
    <property type="protein sequence ID" value="MPM52230.1"/>
    <property type="molecule type" value="Genomic_DNA"/>
</dbReference>
<proteinExistence type="predicted"/>